<dbReference type="InterPro" id="IPR044926">
    <property type="entry name" value="RGS_subdomain_2"/>
</dbReference>
<comment type="caution">
    <text evidence="3">The sequence shown here is derived from an EMBL/GenBank/DDBJ whole genome shotgun (WGS) entry which is preliminary data.</text>
</comment>
<name>A0A3S5B7Z0_9PLAT</name>
<evidence type="ECO:0000313" key="3">
    <source>
        <dbReference type="EMBL" id="VEL15622.1"/>
    </source>
</evidence>
<dbReference type="PROSITE" id="PS50132">
    <property type="entry name" value="RGS"/>
    <property type="match status" value="1"/>
</dbReference>
<organism evidence="3 4">
    <name type="scientific">Protopolystoma xenopodis</name>
    <dbReference type="NCBI Taxonomy" id="117903"/>
    <lineage>
        <taxon>Eukaryota</taxon>
        <taxon>Metazoa</taxon>
        <taxon>Spiralia</taxon>
        <taxon>Lophotrochozoa</taxon>
        <taxon>Platyhelminthes</taxon>
        <taxon>Monogenea</taxon>
        <taxon>Polyopisthocotylea</taxon>
        <taxon>Polystomatidea</taxon>
        <taxon>Polystomatidae</taxon>
        <taxon>Protopolystoma</taxon>
    </lineage>
</organism>
<dbReference type="InterPro" id="IPR036305">
    <property type="entry name" value="RGS_sf"/>
</dbReference>
<feature type="compositionally biased region" description="Polar residues" evidence="1">
    <location>
        <begin position="112"/>
        <end position="151"/>
    </location>
</feature>
<dbReference type="Gene3D" id="1.10.167.10">
    <property type="entry name" value="Regulator of G-protein Signalling 4, domain 2"/>
    <property type="match status" value="1"/>
</dbReference>
<dbReference type="PANTHER" id="PTHR10845:SF259">
    <property type="entry name" value="RGS DOMAIN-CONTAINING PROTEIN-RELATED"/>
    <property type="match status" value="1"/>
</dbReference>
<accession>A0A3S5B7Z0</accession>
<keyword evidence="4" id="KW-1185">Reference proteome</keyword>
<feature type="region of interest" description="Disordered" evidence="1">
    <location>
        <begin position="100"/>
        <end position="154"/>
    </location>
</feature>
<dbReference type="OrthoDB" id="196547at2759"/>
<dbReference type="PANTHER" id="PTHR10845">
    <property type="entry name" value="REGULATOR OF G PROTEIN SIGNALING"/>
    <property type="match status" value="1"/>
</dbReference>
<evidence type="ECO:0000256" key="1">
    <source>
        <dbReference type="SAM" id="MobiDB-lite"/>
    </source>
</evidence>
<dbReference type="Proteomes" id="UP000784294">
    <property type="component" value="Unassembled WGS sequence"/>
</dbReference>
<dbReference type="InterPro" id="IPR016137">
    <property type="entry name" value="RGS"/>
</dbReference>
<dbReference type="SUPFAM" id="SSF48097">
    <property type="entry name" value="Regulator of G-protein signaling, RGS"/>
    <property type="match status" value="1"/>
</dbReference>
<protein>
    <recommendedName>
        <fullName evidence="2">RGS domain-containing protein</fullName>
    </recommendedName>
</protein>
<proteinExistence type="predicted"/>
<reference evidence="3" key="1">
    <citation type="submission" date="2018-11" db="EMBL/GenBank/DDBJ databases">
        <authorList>
            <consortium name="Pathogen Informatics"/>
        </authorList>
    </citation>
    <scope>NUCLEOTIDE SEQUENCE</scope>
</reference>
<dbReference type="EMBL" id="CAAALY010025230">
    <property type="protein sequence ID" value="VEL15622.1"/>
    <property type="molecule type" value="Genomic_DNA"/>
</dbReference>
<feature type="domain" description="RGS" evidence="2">
    <location>
        <begin position="11"/>
        <end position="57"/>
    </location>
</feature>
<evidence type="ECO:0000313" key="4">
    <source>
        <dbReference type="Proteomes" id="UP000784294"/>
    </source>
</evidence>
<sequence length="291" mass="30294">MVVSMVNLDSKTRLQTEAALPNPTTSLFDNAQKRIQHLMEKDSYRRFLRSELYITLLKQAKTATKAIAAAALAASLQDSPEVLSNLKAKNTVSSTVRFSEAAGPMTSDHEVSTTSPPNSIADNSISVNKASGTFTPMPNSSIPMPGSNSAHSGVEVPREDALLAAVASASLSSGVSSRLGQLLHSRWAWSQRPRLPSLTSGPTSLAGVAAAAADAEAGMNCVQDLQLLGLSTSRLMRTTHAHVLSGGGGYGSGSGAGNFNTSALLKKTSAVSLAYSASGETIGENRFTTSR</sequence>
<evidence type="ECO:0000259" key="2">
    <source>
        <dbReference type="PROSITE" id="PS50132"/>
    </source>
</evidence>
<dbReference type="Pfam" id="PF00615">
    <property type="entry name" value="RGS"/>
    <property type="match status" value="1"/>
</dbReference>
<dbReference type="AlphaFoldDB" id="A0A3S5B7Z0"/>
<gene>
    <name evidence="3" type="ORF">PXEA_LOCUS9062</name>
</gene>